<feature type="domain" description="Trichome birefringence-like C-terminal" evidence="2">
    <location>
        <begin position="1"/>
        <end position="61"/>
    </location>
</feature>
<sequence length="183" mass="21128">MARNQAESLVCLLTTVFPYTLVYRDPNPQDRKFWRWAFPVHNVTVSLYWAPFLARSTGKMDDYRRTLERLVGFGTGNRTLTVVVAMFSPSHFEKAWDDPTMCAMTRPYKEGEKEVGGNKRELRSIAMEEAWDDPTMCAMTRPYKEGEKEVGGNKRELRSIAMEEMQPSLWVGVILNSQADYNN</sequence>
<dbReference type="Pfam" id="PF13839">
    <property type="entry name" value="PC-Esterase"/>
    <property type="match status" value="2"/>
</dbReference>
<dbReference type="GO" id="GO:0005794">
    <property type="term" value="C:Golgi apparatus"/>
    <property type="evidence" value="ECO:0007669"/>
    <property type="project" value="TreeGrafter"/>
</dbReference>
<evidence type="ECO:0000313" key="4">
    <source>
        <dbReference type="Proteomes" id="UP000026962"/>
    </source>
</evidence>
<proteinExistence type="inferred from homology"/>
<dbReference type="InterPro" id="IPR029962">
    <property type="entry name" value="TBL"/>
</dbReference>
<dbReference type="HOGENOM" id="CLU_1477407_0_0_1"/>
<dbReference type="AlphaFoldDB" id="A0A0E0K645"/>
<evidence type="ECO:0000256" key="1">
    <source>
        <dbReference type="ARBA" id="ARBA00007727"/>
    </source>
</evidence>
<dbReference type="EnsemblPlants" id="OPUNC02G32590.1">
    <property type="protein sequence ID" value="OPUNC02G32590.1"/>
    <property type="gene ID" value="OPUNC02G32590"/>
</dbReference>
<dbReference type="GO" id="GO:0016413">
    <property type="term" value="F:O-acetyltransferase activity"/>
    <property type="evidence" value="ECO:0007669"/>
    <property type="project" value="InterPro"/>
</dbReference>
<accession>A0A0E0K645</accession>
<protein>
    <recommendedName>
        <fullName evidence="2">Trichome birefringence-like C-terminal domain-containing protein</fullName>
    </recommendedName>
</protein>
<keyword evidence="4" id="KW-1185">Reference proteome</keyword>
<dbReference type="PANTHER" id="PTHR32285:SF243">
    <property type="entry name" value="OS06G0235000 PROTEIN"/>
    <property type="match status" value="1"/>
</dbReference>
<dbReference type="Gramene" id="OPUNC02G32590.1">
    <property type="protein sequence ID" value="OPUNC02G32590.1"/>
    <property type="gene ID" value="OPUNC02G32590"/>
</dbReference>
<dbReference type="PANTHER" id="PTHR32285">
    <property type="entry name" value="PROTEIN TRICHOME BIREFRINGENCE-LIKE 9-RELATED"/>
    <property type="match status" value="1"/>
</dbReference>
<evidence type="ECO:0000259" key="2">
    <source>
        <dbReference type="Pfam" id="PF13839"/>
    </source>
</evidence>
<dbReference type="STRING" id="4537.A0A0E0K645"/>
<comment type="similarity">
    <text evidence="1">Belongs to the PC-esterase family. TBL subfamily.</text>
</comment>
<reference evidence="3" key="2">
    <citation type="submission" date="2018-05" db="EMBL/GenBank/DDBJ databases">
        <title>OpunRS2 (Oryza punctata Reference Sequence Version 2).</title>
        <authorList>
            <person name="Zhang J."/>
            <person name="Kudrna D."/>
            <person name="Lee S."/>
            <person name="Talag J."/>
            <person name="Welchert J."/>
            <person name="Wing R.A."/>
        </authorList>
    </citation>
    <scope>NUCLEOTIDE SEQUENCE [LARGE SCALE GENOMIC DNA]</scope>
</reference>
<reference evidence="3" key="1">
    <citation type="submission" date="2015-04" db="UniProtKB">
        <authorList>
            <consortium name="EnsemblPlants"/>
        </authorList>
    </citation>
    <scope>IDENTIFICATION</scope>
</reference>
<name>A0A0E0K645_ORYPU</name>
<organism evidence="3">
    <name type="scientific">Oryza punctata</name>
    <name type="common">Red rice</name>
    <dbReference type="NCBI Taxonomy" id="4537"/>
    <lineage>
        <taxon>Eukaryota</taxon>
        <taxon>Viridiplantae</taxon>
        <taxon>Streptophyta</taxon>
        <taxon>Embryophyta</taxon>
        <taxon>Tracheophyta</taxon>
        <taxon>Spermatophyta</taxon>
        <taxon>Magnoliopsida</taxon>
        <taxon>Liliopsida</taxon>
        <taxon>Poales</taxon>
        <taxon>Poaceae</taxon>
        <taxon>BOP clade</taxon>
        <taxon>Oryzoideae</taxon>
        <taxon>Oryzeae</taxon>
        <taxon>Oryzinae</taxon>
        <taxon>Oryza</taxon>
    </lineage>
</organism>
<dbReference type="InterPro" id="IPR026057">
    <property type="entry name" value="TBL_C"/>
</dbReference>
<evidence type="ECO:0000313" key="3">
    <source>
        <dbReference type="EnsemblPlants" id="OPUNC02G32590.1"/>
    </source>
</evidence>
<dbReference type="Proteomes" id="UP000026962">
    <property type="component" value="Chromosome 2"/>
</dbReference>
<feature type="domain" description="Trichome birefringence-like C-terminal" evidence="2">
    <location>
        <begin position="74"/>
        <end position="129"/>
    </location>
</feature>